<evidence type="ECO:0000313" key="2">
    <source>
        <dbReference type="EMBL" id="EEH33325.2"/>
    </source>
</evidence>
<proteinExistence type="predicted"/>
<organism evidence="2 3">
    <name type="scientific">Paracoccidioides lutzii (strain ATCC MYA-826 / Pb01)</name>
    <name type="common">Paracoccidioides brasiliensis</name>
    <dbReference type="NCBI Taxonomy" id="502779"/>
    <lineage>
        <taxon>Eukaryota</taxon>
        <taxon>Fungi</taxon>
        <taxon>Dikarya</taxon>
        <taxon>Ascomycota</taxon>
        <taxon>Pezizomycotina</taxon>
        <taxon>Eurotiomycetes</taxon>
        <taxon>Eurotiomycetidae</taxon>
        <taxon>Onygenales</taxon>
        <taxon>Ajellomycetaceae</taxon>
        <taxon>Paracoccidioides</taxon>
    </lineage>
</organism>
<protein>
    <submittedName>
        <fullName evidence="2">Uncharacterized protein</fullName>
    </submittedName>
</protein>
<dbReference type="VEuPathDB" id="FungiDB:PAAG_04375"/>
<accession>C1H0T1</accession>
<dbReference type="GeneID" id="9096723"/>
<feature type="region of interest" description="Disordered" evidence="1">
    <location>
        <begin position="68"/>
        <end position="88"/>
    </location>
</feature>
<dbReference type="KEGG" id="pbl:PAAG_04375"/>
<dbReference type="HOGENOM" id="CLU_2321042_0_0_1"/>
<name>C1H0T1_PARBA</name>
<dbReference type="AlphaFoldDB" id="C1H0T1"/>
<gene>
    <name evidence="2" type="ORF">PAAG_04375</name>
</gene>
<dbReference type="Proteomes" id="UP000002059">
    <property type="component" value="Partially assembled WGS sequence"/>
</dbReference>
<dbReference type="EMBL" id="KN294002">
    <property type="protein sequence ID" value="EEH33325.2"/>
    <property type="molecule type" value="Genomic_DNA"/>
</dbReference>
<evidence type="ECO:0000256" key="1">
    <source>
        <dbReference type="SAM" id="MobiDB-lite"/>
    </source>
</evidence>
<sequence length="99" mass="10436">MDGSHISTVPPFELQPTLSTDIIQSLTTSFDDGNNNRLSESWDVLSFIIGAIQSAGRFGKLINDHPTSLDGASRSPEAGQFCGGDIGGGMSDSYIRMAG</sequence>
<reference evidence="2 3" key="1">
    <citation type="journal article" date="2011" name="PLoS Genet.">
        <title>Comparative genomic analysis of human fungal pathogens causing paracoccidioidomycosis.</title>
        <authorList>
            <person name="Desjardins C.A."/>
            <person name="Champion M.D."/>
            <person name="Holder J.W."/>
            <person name="Muszewska A."/>
            <person name="Goldberg J."/>
            <person name="Bailao A.M."/>
            <person name="Brigido M.M."/>
            <person name="Ferreira M.E."/>
            <person name="Garcia A.M."/>
            <person name="Grynberg M."/>
            <person name="Gujja S."/>
            <person name="Heiman D.I."/>
            <person name="Henn M.R."/>
            <person name="Kodira C.D."/>
            <person name="Leon-Narvaez H."/>
            <person name="Longo L.V."/>
            <person name="Ma L.J."/>
            <person name="Malavazi I."/>
            <person name="Matsuo A.L."/>
            <person name="Morais F.V."/>
            <person name="Pereira M."/>
            <person name="Rodriguez-Brito S."/>
            <person name="Sakthikumar S."/>
            <person name="Salem-Izacc S.M."/>
            <person name="Sykes S.M."/>
            <person name="Teixeira M.M."/>
            <person name="Vallejo M.C."/>
            <person name="Walter M.E."/>
            <person name="Yandava C."/>
            <person name="Young S."/>
            <person name="Zeng Q."/>
            <person name="Zucker J."/>
            <person name="Felipe M.S."/>
            <person name="Goldman G.H."/>
            <person name="Haas B.J."/>
            <person name="McEwen J.G."/>
            <person name="Nino-Vega G."/>
            <person name="Puccia R."/>
            <person name="San-Blas G."/>
            <person name="Soares C.M."/>
            <person name="Birren B.W."/>
            <person name="Cuomo C.A."/>
        </authorList>
    </citation>
    <scope>NUCLEOTIDE SEQUENCE [LARGE SCALE GENOMIC DNA]</scope>
    <source>
        <strain evidence="3">ATCC MYA-826 / Pb01</strain>
    </source>
</reference>
<keyword evidence="3" id="KW-1185">Reference proteome</keyword>
<dbReference type="RefSeq" id="XP_015699485.1">
    <property type="nucleotide sequence ID" value="XM_015845259.1"/>
</dbReference>
<evidence type="ECO:0000313" key="3">
    <source>
        <dbReference type="Proteomes" id="UP000002059"/>
    </source>
</evidence>